<dbReference type="EMBL" id="FQYR01000002">
    <property type="protein sequence ID" value="SHI44518.1"/>
    <property type="molecule type" value="Genomic_DNA"/>
</dbReference>
<feature type="transmembrane region" description="Helical" evidence="1">
    <location>
        <begin position="29"/>
        <end position="47"/>
    </location>
</feature>
<keyword evidence="3" id="KW-1185">Reference proteome</keyword>
<reference evidence="2 3" key="1">
    <citation type="submission" date="2016-11" db="EMBL/GenBank/DDBJ databases">
        <authorList>
            <person name="Jaros S."/>
            <person name="Januszkiewicz K."/>
            <person name="Wedrychowicz H."/>
        </authorList>
    </citation>
    <scope>NUCLEOTIDE SEQUENCE [LARGE SCALE GENOMIC DNA]</scope>
    <source>
        <strain evidence="2 3">DSM 18772</strain>
    </source>
</reference>
<evidence type="ECO:0000313" key="2">
    <source>
        <dbReference type="EMBL" id="SHI44518.1"/>
    </source>
</evidence>
<sequence length="50" mass="5696">MLEENLAIRSLDTVNSLGSNGEVMRQESLLFFLTLLFCFCLLLFAFGHKL</sequence>
<name>A0A1M6B7F3_9BACT</name>
<keyword evidence="1" id="KW-0812">Transmembrane</keyword>
<keyword evidence="1" id="KW-0472">Membrane</keyword>
<accession>A0A1M6B7F3</accession>
<dbReference type="Proteomes" id="UP000184510">
    <property type="component" value="Unassembled WGS sequence"/>
</dbReference>
<evidence type="ECO:0000256" key="1">
    <source>
        <dbReference type="SAM" id="Phobius"/>
    </source>
</evidence>
<keyword evidence="1" id="KW-1133">Transmembrane helix</keyword>
<proteinExistence type="predicted"/>
<protein>
    <submittedName>
        <fullName evidence="2">Uncharacterized protein</fullName>
    </submittedName>
</protein>
<organism evidence="2 3">
    <name type="scientific">Rubritalea squalenifaciens DSM 18772</name>
    <dbReference type="NCBI Taxonomy" id="1123071"/>
    <lineage>
        <taxon>Bacteria</taxon>
        <taxon>Pseudomonadati</taxon>
        <taxon>Verrucomicrobiota</taxon>
        <taxon>Verrucomicrobiia</taxon>
        <taxon>Verrucomicrobiales</taxon>
        <taxon>Rubritaleaceae</taxon>
        <taxon>Rubritalea</taxon>
    </lineage>
</organism>
<dbReference type="InParanoid" id="A0A1M6B7F3"/>
<dbReference type="AlphaFoldDB" id="A0A1M6B7F3"/>
<evidence type="ECO:0000313" key="3">
    <source>
        <dbReference type="Proteomes" id="UP000184510"/>
    </source>
</evidence>
<gene>
    <name evidence="2" type="ORF">SAMN02745181_0135</name>
</gene>